<comment type="caution">
    <text evidence="1">The sequence shown here is derived from an EMBL/GenBank/DDBJ whole genome shotgun (WGS) entry which is preliminary data.</text>
</comment>
<dbReference type="OrthoDB" id="3327429at2"/>
<accession>A0A562IEJ2</accession>
<name>A0A562IEJ2_MICOL</name>
<dbReference type="EMBL" id="VLKE01000001">
    <property type="protein sequence ID" value="TWH69024.1"/>
    <property type="molecule type" value="Genomic_DNA"/>
</dbReference>
<evidence type="ECO:0000313" key="2">
    <source>
        <dbReference type="Proteomes" id="UP000319825"/>
    </source>
</evidence>
<dbReference type="AlphaFoldDB" id="A0A562IEJ2"/>
<dbReference type="RefSeq" id="WP_145775687.1">
    <property type="nucleotide sequence ID" value="NZ_BAAATQ010000097.1"/>
</dbReference>
<protein>
    <submittedName>
        <fullName evidence="1">Uncharacterized protein</fullName>
    </submittedName>
</protein>
<reference evidence="1 2" key="1">
    <citation type="submission" date="2019-07" db="EMBL/GenBank/DDBJ databases">
        <title>R&amp;d 2014.</title>
        <authorList>
            <person name="Klenk H.-P."/>
        </authorList>
    </citation>
    <scope>NUCLEOTIDE SEQUENCE [LARGE SCALE GENOMIC DNA]</scope>
    <source>
        <strain evidence="1 2">DSM 43868</strain>
    </source>
</reference>
<gene>
    <name evidence="1" type="ORF">JD77_04026</name>
</gene>
<keyword evidence="2" id="KW-1185">Reference proteome</keyword>
<sequence>MANPVIRSITATPGTLQPGQSAQVVIDAYDPDARTVTVTGRVTDVGGHVATATTTLTVGDPLKYELTSTDTAVTIVADPAAPGRFSVRV</sequence>
<proteinExistence type="predicted"/>
<dbReference type="Proteomes" id="UP000319825">
    <property type="component" value="Unassembled WGS sequence"/>
</dbReference>
<organism evidence="1 2">
    <name type="scientific">Micromonospora olivasterospora</name>
    <dbReference type="NCBI Taxonomy" id="1880"/>
    <lineage>
        <taxon>Bacteria</taxon>
        <taxon>Bacillati</taxon>
        <taxon>Actinomycetota</taxon>
        <taxon>Actinomycetes</taxon>
        <taxon>Micromonosporales</taxon>
        <taxon>Micromonosporaceae</taxon>
        <taxon>Micromonospora</taxon>
    </lineage>
</organism>
<evidence type="ECO:0000313" key="1">
    <source>
        <dbReference type="EMBL" id="TWH69024.1"/>
    </source>
</evidence>